<evidence type="ECO:0000313" key="4">
    <source>
        <dbReference type="Proteomes" id="UP000324233"/>
    </source>
</evidence>
<dbReference type="EMBL" id="CP042997">
    <property type="protein sequence ID" value="QEH32236.1"/>
    <property type="molecule type" value="Genomic_DNA"/>
</dbReference>
<accession>A0A5B9VUS1</accession>
<keyword evidence="4" id="KW-1185">Reference proteome</keyword>
<evidence type="ECO:0000256" key="2">
    <source>
        <dbReference type="SAM" id="SignalP"/>
    </source>
</evidence>
<reference evidence="3 4" key="1">
    <citation type="submission" date="2019-08" db="EMBL/GenBank/DDBJ databases">
        <title>Deep-cultivation of Planctomycetes and their phenomic and genomic characterization uncovers novel biology.</title>
        <authorList>
            <person name="Wiegand S."/>
            <person name="Jogler M."/>
            <person name="Boedeker C."/>
            <person name="Pinto D."/>
            <person name="Vollmers J."/>
            <person name="Rivas-Marin E."/>
            <person name="Kohn T."/>
            <person name="Peeters S.H."/>
            <person name="Heuer A."/>
            <person name="Rast P."/>
            <person name="Oberbeckmann S."/>
            <person name="Bunk B."/>
            <person name="Jeske O."/>
            <person name="Meyerdierks A."/>
            <person name="Storesund J.E."/>
            <person name="Kallscheuer N."/>
            <person name="Luecker S."/>
            <person name="Lage O.M."/>
            <person name="Pohl T."/>
            <person name="Merkel B.J."/>
            <person name="Hornburger P."/>
            <person name="Mueller R.-W."/>
            <person name="Bruemmer F."/>
            <person name="Labrenz M."/>
            <person name="Spormann A.M."/>
            <person name="Op den Camp H."/>
            <person name="Overmann J."/>
            <person name="Amann R."/>
            <person name="Jetten M.S.M."/>
            <person name="Mascher T."/>
            <person name="Medema M.H."/>
            <person name="Devos D.P."/>
            <person name="Kaster A.-K."/>
            <person name="Ovreas L."/>
            <person name="Rohde M."/>
            <person name="Galperin M.Y."/>
            <person name="Jogler C."/>
        </authorList>
    </citation>
    <scope>NUCLEOTIDE SEQUENCE [LARGE SCALE GENOMIC DNA]</scope>
    <source>
        <strain evidence="3 4">OJF2</strain>
    </source>
</reference>
<feature type="signal peptide" evidence="2">
    <location>
        <begin position="1"/>
        <end position="25"/>
    </location>
</feature>
<dbReference type="RefSeq" id="WP_148591270.1">
    <property type="nucleotide sequence ID" value="NZ_CP042997.1"/>
</dbReference>
<name>A0A5B9VUS1_9BACT</name>
<proteinExistence type="predicted"/>
<dbReference type="AlphaFoldDB" id="A0A5B9VUS1"/>
<dbReference type="KEGG" id="agv:OJF2_07050"/>
<feature type="chain" id="PRO_5022737896" description="Lipoprotein" evidence="2">
    <location>
        <begin position="26"/>
        <end position="76"/>
    </location>
</feature>
<evidence type="ECO:0000313" key="3">
    <source>
        <dbReference type="EMBL" id="QEH32236.1"/>
    </source>
</evidence>
<evidence type="ECO:0008006" key="5">
    <source>
        <dbReference type="Google" id="ProtNLM"/>
    </source>
</evidence>
<evidence type="ECO:0000256" key="1">
    <source>
        <dbReference type="SAM" id="MobiDB-lite"/>
    </source>
</evidence>
<dbReference type="Proteomes" id="UP000324233">
    <property type="component" value="Chromosome"/>
</dbReference>
<organism evidence="3 4">
    <name type="scientific">Aquisphaera giovannonii</name>
    <dbReference type="NCBI Taxonomy" id="406548"/>
    <lineage>
        <taxon>Bacteria</taxon>
        <taxon>Pseudomonadati</taxon>
        <taxon>Planctomycetota</taxon>
        <taxon>Planctomycetia</taxon>
        <taxon>Isosphaerales</taxon>
        <taxon>Isosphaeraceae</taxon>
        <taxon>Aquisphaera</taxon>
    </lineage>
</organism>
<dbReference type="PROSITE" id="PS51257">
    <property type="entry name" value="PROKAR_LIPOPROTEIN"/>
    <property type="match status" value="1"/>
</dbReference>
<feature type="region of interest" description="Disordered" evidence="1">
    <location>
        <begin position="31"/>
        <end position="76"/>
    </location>
</feature>
<protein>
    <recommendedName>
        <fullName evidence="5">Lipoprotein</fullName>
    </recommendedName>
</protein>
<keyword evidence="2" id="KW-0732">Signal</keyword>
<sequence length="76" mass="7535" precursor="true">MTGRSNRLRGLCLAIVLAAPAPMLVGCQPADVGTVGTPREAGADGKAVAPRPNPRAGTDAPAKGGKARPTESSSGR</sequence>
<gene>
    <name evidence="3" type="ORF">OJF2_07050</name>
</gene>